<dbReference type="RefSeq" id="XP_040775008.1">
    <property type="nucleotide sequence ID" value="XM_040924880.1"/>
</dbReference>
<protein>
    <recommendedName>
        <fullName evidence="7">Major facilitator superfamily (MFS) profile domain-containing protein</fullName>
    </recommendedName>
</protein>
<evidence type="ECO:0000256" key="5">
    <source>
        <dbReference type="ARBA" id="ARBA00023136"/>
    </source>
</evidence>
<dbReference type="GO" id="GO:0016020">
    <property type="term" value="C:membrane"/>
    <property type="evidence" value="ECO:0007669"/>
    <property type="project" value="UniProtKB-SubCell"/>
</dbReference>
<dbReference type="InterPro" id="IPR036259">
    <property type="entry name" value="MFS_trans_sf"/>
</dbReference>
<proteinExistence type="inferred from homology"/>
<dbReference type="Proteomes" id="UP000803844">
    <property type="component" value="Unassembled WGS sequence"/>
</dbReference>
<dbReference type="Gene3D" id="1.20.1250.20">
    <property type="entry name" value="MFS general substrate transporter like domains"/>
    <property type="match status" value="1"/>
</dbReference>
<comment type="similarity">
    <text evidence="2">Belongs to the major facilitator superfamily.</text>
</comment>
<comment type="caution">
    <text evidence="8">The sequence shown here is derived from an EMBL/GenBank/DDBJ whole genome shotgun (WGS) entry which is preliminary data.</text>
</comment>
<sequence>MLKTATADPLQWPNHKKISIVLNIALLSAAGQMASSMVAPSVGQITTEFKTDSLILAVLVVSVFLIGMAAGLLLTSGISEVYGRLVVIHSTNVLFVACACAVAASRSLGQVIGFRFLQGVAAAAPPAVGGGVIGDMFLPKDRGRATSIYGLGLLLGPMIGPVAGAYITQEAGWRRNCWIIAIVGAVMSLLTTLVLRETYGPLVRQRNEKRLQVKPGKSDQVAAIPHSRRRGMGFGTLAGSVVRPIKLLMTSPLVFLPALGLSVIFGIVFLVLSTMATVYQQVYGWSTGDSGLPYLGLGVGLLLGLGIYSVTADRGYRKLTKTIMTPAPELRLAPITLGSPLAAFGLIIYGWALEKQLHWIVPIVGCLLLCQGLVFFIMPVTTYLIDVFHAEAAGPVGAASVLRCLAGGLLPLCADKLYMSLGYGWGNTTLAFIALLFTPFPYLFYKNGKRLREGLAVVQ</sequence>
<gene>
    <name evidence="8" type="ORF">M406DRAFT_64378</name>
</gene>
<feature type="transmembrane region" description="Helical" evidence="6">
    <location>
        <begin position="54"/>
        <end position="74"/>
    </location>
</feature>
<dbReference type="GO" id="GO:0022857">
    <property type="term" value="F:transmembrane transporter activity"/>
    <property type="evidence" value="ECO:0007669"/>
    <property type="project" value="InterPro"/>
</dbReference>
<evidence type="ECO:0000256" key="1">
    <source>
        <dbReference type="ARBA" id="ARBA00004141"/>
    </source>
</evidence>
<keyword evidence="4 6" id="KW-1133">Transmembrane helix</keyword>
<dbReference type="GeneID" id="63842009"/>
<feature type="transmembrane region" description="Helical" evidence="6">
    <location>
        <begin position="20"/>
        <end position="42"/>
    </location>
</feature>
<evidence type="ECO:0000256" key="6">
    <source>
        <dbReference type="SAM" id="Phobius"/>
    </source>
</evidence>
<accession>A0A9P4XZ71</accession>
<dbReference type="InterPro" id="IPR020846">
    <property type="entry name" value="MFS_dom"/>
</dbReference>
<name>A0A9P4XZ71_CRYP1</name>
<keyword evidence="3 6" id="KW-0812">Transmembrane</keyword>
<feature type="transmembrane region" description="Helical" evidence="6">
    <location>
        <begin position="424"/>
        <end position="445"/>
    </location>
</feature>
<evidence type="ECO:0000259" key="7">
    <source>
        <dbReference type="PROSITE" id="PS50850"/>
    </source>
</evidence>
<feature type="transmembrane region" description="Helical" evidence="6">
    <location>
        <begin position="332"/>
        <end position="353"/>
    </location>
</feature>
<feature type="transmembrane region" description="Helical" evidence="6">
    <location>
        <begin position="291"/>
        <end position="311"/>
    </location>
</feature>
<feature type="domain" description="Major facilitator superfamily (MFS) profile" evidence="7">
    <location>
        <begin position="20"/>
        <end position="449"/>
    </location>
</feature>
<keyword evidence="5 6" id="KW-0472">Membrane</keyword>
<keyword evidence="9" id="KW-1185">Reference proteome</keyword>
<dbReference type="OrthoDB" id="5296287at2759"/>
<dbReference type="InterPro" id="IPR011701">
    <property type="entry name" value="MFS"/>
</dbReference>
<feature type="transmembrane region" description="Helical" evidence="6">
    <location>
        <begin position="116"/>
        <end position="134"/>
    </location>
</feature>
<dbReference type="EMBL" id="MU032349">
    <property type="protein sequence ID" value="KAF3764047.1"/>
    <property type="molecule type" value="Genomic_DNA"/>
</dbReference>
<feature type="transmembrane region" description="Helical" evidence="6">
    <location>
        <begin position="146"/>
        <end position="166"/>
    </location>
</feature>
<dbReference type="SUPFAM" id="SSF103473">
    <property type="entry name" value="MFS general substrate transporter"/>
    <property type="match status" value="1"/>
</dbReference>
<dbReference type="AlphaFoldDB" id="A0A9P4XZ71"/>
<evidence type="ECO:0000256" key="2">
    <source>
        <dbReference type="ARBA" id="ARBA00008335"/>
    </source>
</evidence>
<feature type="transmembrane region" description="Helical" evidence="6">
    <location>
        <begin position="81"/>
        <end position="104"/>
    </location>
</feature>
<feature type="transmembrane region" description="Helical" evidence="6">
    <location>
        <begin position="178"/>
        <end position="196"/>
    </location>
</feature>
<feature type="transmembrane region" description="Helical" evidence="6">
    <location>
        <begin position="359"/>
        <end position="385"/>
    </location>
</feature>
<feature type="transmembrane region" description="Helical" evidence="6">
    <location>
        <begin position="253"/>
        <end position="279"/>
    </location>
</feature>
<comment type="subcellular location">
    <subcellularLocation>
        <location evidence="1">Membrane</location>
        <topology evidence="1">Multi-pass membrane protein</topology>
    </subcellularLocation>
</comment>
<dbReference type="PANTHER" id="PTHR23502:SF68">
    <property type="entry name" value="MULTIDRUG TRANSPORTER, PUTATIVE (AFU_ORTHOLOGUE AFUA_3G01120)-RELATED"/>
    <property type="match status" value="1"/>
</dbReference>
<reference evidence="8" key="1">
    <citation type="journal article" date="2020" name="Phytopathology">
        <title>Genome sequence of the chestnut blight fungus Cryphonectria parasitica EP155: A fundamental resource for an archetypical invasive plant pathogen.</title>
        <authorList>
            <person name="Crouch J.A."/>
            <person name="Dawe A."/>
            <person name="Aerts A."/>
            <person name="Barry K."/>
            <person name="Churchill A.C.L."/>
            <person name="Grimwood J."/>
            <person name="Hillman B."/>
            <person name="Milgroom M.G."/>
            <person name="Pangilinan J."/>
            <person name="Smith M."/>
            <person name="Salamov A."/>
            <person name="Schmutz J."/>
            <person name="Yadav J."/>
            <person name="Grigoriev I.V."/>
            <person name="Nuss D."/>
        </authorList>
    </citation>
    <scope>NUCLEOTIDE SEQUENCE</scope>
    <source>
        <strain evidence="8">EP155</strain>
    </source>
</reference>
<dbReference type="Pfam" id="PF07690">
    <property type="entry name" value="MFS_1"/>
    <property type="match status" value="1"/>
</dbReference>
<dbReference type="PROSITE" id="PS50850">
    <property type="entry name" value="MFS"/>
    <property type="match status" value="1"/>
</dbReference>
<evidence type="ECO:0000313" key="9">
    <source>
        <dbReference type="Proteomes" id="UP000803844"/>
    </source>
</evidence>
<evidence type="ECO:0000313" key="8">
    <source>
        <dbReference type="EMBL" id="KAF3764047.1"/>
    </source>
</evidence>
<evidence type="ECO:0000256" key="4">
    <source>
        <dbReference type="ARBA" id="ARBA00022989"/>
    </source>
</evidence>
<organism evidence="8 9">
    <name type="scientific">Cryphonectria parasitica (strain ATCC 38755 / EP155)</name>
    <dbReference type="NCBI Taxonomy" id="660469"/>
    <lineage>
        <taxon>Eukaryota</taxon>
        <taxon>Fungi</taxon>
        <taxon>Dikarya</taxon>
        <taxon>Ascomycota</taxon>
        <taxon>Pezizomycotina</taxon>
        <taxon>Sordariomycetes</taxon>
        <taxon>Sordariomycetidae</taxon>
        <taxon>Diaporthales</taxon>
        <taxon>Cryphonectriaceae</taxon>
        <taxon>Cryphonectria-Endothia species complex</taxon>
        <taxon>Cryphonectria</taxon>
    </lineage>
</organism>
<dbReference type="PANTHER" id="PTHR23502">
    <property type="entry name" value="MAJOR FACILITATOR SUPERFAMILY"/>
    <property type="match status" value="1"/>
</dbReference>
<evidence type="ECO:0000256" key="3">
    <source>
        <dbReference type="ARBA" id="ARBA00022692"/>
    </source>
</evidence>